<name>A0A3Q0KX02_VIBVU</name>
<protein>
    <submittedName>
        <fullName evidence="1">Uncharacterized protein</fullName>
    </submittedName>
</protein>
<sequence>MNFKLALLSVMAVAVFSAVLFFNSDIELNKNVITEEKSNNQNEVIRENKISSSDNLAVDIQPIETTIETSQKPEESIKEEVVITEEKIKQPQKFDSVWSDTNPQQEIERFKPTSPYIENIKAVEITDINQFKALNEGDVITMSLPSNDNIDIQIDNNEFQNEGIRMWSGNFELEGQSYPVTFTFGKTSILGFIGHPEGQIKIEGKGSSAWVYELPANHGFDH</sequence>
<accession>A0A3Q0KX02</accession>
<dbReference type="AlphaFoldDB" id="A0A3Q0KX02"/>
<dbReference type="RefSeq" id="WP_011081004.1">
    <property type="nucleotide sequence ID" value="NC_004460.2"/>
</dbReference>
<gene>
    <name evidence="1" type="ordered locus">VV2_0009</name>
</gene>
<evidence type="ECO:0000313" key="2">
    <source>
        <dbReference type="Proteomes" id="UP000002275"/>
    </source>
</evidence>
<dbReference type="EMBL" id="AE016796">
    <property type="protein sequence ID" value="AAO06989.2"/>
    <property type="molecule type" value="Genomic_DNA"/>
</dbReference>
<reference evidence="2" key="1">
    <citation type="submission" date="2002-12" db="EMBL/GenBank/DDBJ databases">
        <title>Complete genome sequence of Vibrio vulnificus CMCP6.</title>
        <authorList>
            <person name="Rhee J.H."/>
            <person name="Kim S.Y."/>
            <person name="Chung S.S."/>
            <person name="Kim J.J."/>
            <person name="Moon Y.H."/>
            <person name="Jeong H."/>
            <person name="Choy H.E."/>
        </authorList>
    </citation>
    <scope>NUCLEOTIDE SEQUENCE [LARGE SCALE GENOMIC DNA]</scope>
    <source>
        <strain evidence="2">CMCP6</strain>
    </source>
</reference>
<dbReference type="Proteomes" id="UP000002275">
    <property type="component" value="Chromosome II"/>
</dbReference>
<evidence type="ECO:0000313" key="1">
    <source>
        <dbReference type="EMBL" id="AAO06989.2"/>
    </source>
</evidence>
<organism evidence="1 2">
    <name type="scientific">Vibrio vulnificus (strain CMCP6)</name>
    <dbReference type="NCBI Taxonomy" id="216895"/>
    <lineage>
        <taxon>Bacteria</taxon>
        <taxon>Pseudomonadati</taxon>
        <taxon>Pseudomonadota</taxon>
        <taxon>Gammaproteobacteria</taxon>
        <taxon>Vibrionales</taxon>
        <taxon>Vibrionaceae</taxon>
        <taxon>Vibrio</taxon>
    </lineage>
</organism>
<dbReference type="KEGG" id="vvu:VV2_0009"/>
<reference evidence="1 2" key="2">
    <citation type="journal article" date="2003" name="Infect. Immun.">
        <title>Characterization and pathogenic significance of Vibrio vulnificus antigens preferentially expressed in septicemic patients.</title>
        <authorList>
            <person name="Kim Y.R."/>
            <person name="Lee S.E."/>
            <person name="Kim C.M."/>
            <person name="Kim S.Y."/>
            <person name="Shin E.K."/>
            <person name="Shin D.H."/>
            <person name="Chung S.S."/>
            <person name="Choy H.E."/>
            <person name="Progulske-Fox A."/>
            <person name="Hillman J.D."/>
            <person name="Handfield M."/>
            <person name="Rhee J.H."/>
        </authorList>
    </citation>
    <scope>NUCLEOTIDE SEQUENCE [LARGE SCALE GENOMIC DNA]</scope>
    <source>
        <strain evidence="1 2">CMCP6</strain>
    </source>
</reference>
<proteinExistence type="predicted"/>
<reference evidence="1 2" key="3">
    <citation type="journal article" date="2011" name="Mol. Syst. Biol.">
        <title>Integrative genome-scale metabolic analysis of Vibrio vulnificus for drug targeting and discovery.</title>
        <authorList>
            <person name="Kim H.U."/>
            <person name="Kim S.Y."/>
            <person name="Jeong H."/>
            <person name="Kim T.Y."/>
            <person name="Kim J.J."/>
            <person name="Choy H.E."/>
            <person name="Yi K.Y."/>
            <person name="Rhee J.H."/>
            <person name="Lee S.Y."/>
        </authorList>
    </citation>
    <scope>NUCLEOTIDE SEQUENCE [LARGE SCALE GENOMIC DNA]</scope>
    <source>
        <strain evidence="1 2">CMCP6</strain>
    </source>
</reference>